<dbReference type="NCBIfam" id="TIGR01147">
    <property type="entry name" value="V_ATP_synt_G"/>
    <property type="match status" value="1"/>
</dbReference>
<evidence type="ECO:0000256" key="1">
    <source>
        <dbReference type="ARBA" id="ARBA00010066"/>
    </source>
</evidence>
<feature type="region of interest" description="Disordered" evidence="6">
    <location>
        <begin position="59"/>
        <end position="80"/>
    </location>
</feature>
<comment type="caution">
    <text evidence="7">The sequence shown here is derived from an EMBL/GenBank/DDBJ whole genome shotgun (WGS) entry which is preliminary data.</text>
</comment>
<accession>A0A0J9XET2</accession>
<dbReference type="FunFam" id="1.20.5.2950:FF:000001">
    <property type="entry name" value="V-type proton ATPase subunit G"/>
    <property type="match status" value="1"/>
</dbReference>
<dbReference type="GO" id="GO:0016887">
    <property type="term" value="F:ATP hydrolysis activity"/>
    <property type="evidence" value="ECO:0007669"/>
    <property type="project" value="TreeGrafter"/>
</dbReference>
<dbReference type="PANTHER" id="PTHR12713:SF11">
    <property type="entry name" value="V-TYPE PROTON ATPASE SUBUNIT G"/>
    <property type="match status" value="1"/>
</dbReference>
<dbReference type="Proteomes" id="UP000750522">
    <property type="component" value="Unassembled WGS sequence"/>
</dbReference>
<gene>
    <name evidence="7" type="ORF">BN980_GECA12s02639g</name>
    <name evidence="8" type="ORF">DV451_001694</name>
</gene>
<dbReference type="PANTHER" id="PTHR12713">
    <property type="entry name" value="VACUOLAR ATP SYNTHASE SUBUNIT G"/>
    <property type="match status" value="1"/>
</dbReference>
<dbReference type="Pfam" id="PF03179">
    <property type="entry name" value="V-ATPase_G"/>
    <property type="match status" value="1"/>
</dbReference>
<dbReference type="AlphaFoldDB" id="A0A0J9XET2"/>
<dbReference type="GO" id="GO:0046961">
    <property type="term" value="F:proton-transporting ATPase activity, rotational mechanism"/>
    <property type="evidence" value="ECO:0007669"/>
    <property type="project" value="InterPro"/>
</dbReference>
<evidence type="ECO:0000256" key="3">
    <source>
        <dbReference type="ARBA" id="ARBA00022781"/>
    </source>
</evidence>
<dbReference type="InterPro" id="IPR005124">
    <property type="entry name" value="V-ATPase_G"/>
</dbReference>
<dbReference type="Gene3D" id="1.20.5.2950">
    <property type="match status" value="1"/>
</dbReference>
<comment type="function">
    <text evidence="5">Subunit of the V1 complex of vacuolar(H+)-ATPase (V-ATPase), a multisubunit enzyme composed of a peripheral complex (V1) that hydrolyzes ATP and a membrane integral complex (V0) that translocates protons. V-ATPase is responsible for acidifying and maintaining the pH of intracellular compartments and in some cell types, is targeted to the plasma membrane, where it is responsible for acidifying the extracellular environment.</text>
</comment>
<evidence type="ECO:0000256" key="4">
    <source>
        <dbReference type="ARBA" id="ARBA00023065"/>
    </source>
</evidence>
<evidence type="ECO:0000256" key="2">
    <source>
        <dbReference type="ARBA" id="ARBA00022448"/>
    </source>
</evidence>
<evidence type="ECO:0000256" key="6">
    <source>
        <dbReference type="SAM" id="MobiDB-lite"/>
    </source>
</evidence>
<dbReference type="STRING" id="1173061.A0A0J9XET2"/>
<dbReference type="OrthoDB" id="250802at2759"/>
<dbReference type="EMBL" id="QQZK01000026">
    <property type="protein sequence ID" value="KAF5102994.1"/>
    <property type="molecule type" value="Genomic_DNA"/>
</dbReference>
<name>A0A0J9XET2_GEOCN</name>
<organism evidence="7 9">
    <name type="scientific">Geotrichum candidum</name>
    <name type="common">Oospora lactis</name>
    <name type="synonym">Dipodascus geotrichum</name>
    <dbReference type="NCBI Taxonomy" id="1173061"/>
    <lineage>
        <taxon>Eukaryota</taxon>
        <taxon>Fungi</taxon>
        <taxon>Dikarya</taxon>
        <taxon>Ascomycota</taxon>
        <taxon>Saccharomycotina</taxon>
        <taxon>Dipodascomycetes</taxon>
        <taxon>Dipodascales</taxon>
        <taxon>Dipodascaceae</taxon>
        <taxon>Geotrichum</taxon>
    </lineage>
</organism>
<protein>
    <recommendedName>
        <fullName evidence="5">V-type proton ATPase subunit G</fullName>
    </recommendedName>
</protein>
<keyword evidence="3 5" id="KW-0375">Hydrogen ion transport</keyword>
<dbReference type="FunFam" id="1.20.5.620:FF:000004">
    <property type="entry name" value="V-type proton ATPase subunit G"/>
    <property type="match status" value="1"/>
</dbReference>
<comment type="similarity">
    <text evidence="1 5">Belongs to the V-ATPase G subunit family.</text>
</comment>
<sequence length="116" mass="12561">MSAQNSSGIQTLLDAERKAHEIVQSARAYRTQRLKAAKVDAAAEIAAYKQEKEAEFKAYEAEHTGTSSKAEEEANASVQSELDDIAKKASAKKAEVVARLLEAVNTPNPTLHINAH</sequence>
<proteinExistence type="inferred from homology"/>
<dbReference type="EMBL" id="CCBN010000012">
    <property type="protein sequence ID" value="CDO55806.1"/>
    <property type="molecule type" value="Genomic_DNA"/>
</dbReference>
<dbReference type="GO" id="GO:0000221">
    <property type="term" value="C:vacuolar proton-transporting V-type ATPase, V1 domain"/>
    <property type="evidence" value="ECO:0007669"/>
    <property type="project" value="TreeGrafter"/>
</dbReference>
<reference evidence="8" key="2">
    <citation type="journal article" date="2020" name="Front. Microbiol.">
        <title>Phenotypic and Genetic Characterization of the Cheese Ripening Yeast Geotrichum candidum.</title>
        <authorList>
            <person name="Perkins V."/>
            <person name="Vignola S."/>
            <person name="Lessard M.H."/>
            <person name="Plante P.L."/>
            <person name="Corbeil J."/>
            <person name="Dugat-Bony E."/>
            <person name="Frenette M."/>
            <person name="Labrie S."/>
        </authorList>
    </citation>
    <scope>NUCLEOTIDE SEQUENCE</scope>
    <source>
        <strain evidence="8">LMA-70</strain>
    </source>
</reference>
<evidence type="ECO:0000313" key="8">
    <source>
        <dbReference type="EMBL" id="KAF5102994.1"/>
    </source>
</evidence>
<evidence type="ECO:0000313" key="7">
    <source>
        <dbReference type="EMBL" id="CDO55806.1"/>
    </source>
</evidence>
<keyword evidence="9" id="KW-1185">Reference proteome</keyword>
<comment type="subunit">
    <text evidence="5">V-ATPase is a heteromultimeric enzyme made up of two complexes: the ATP-hydrolytic V1 complex and the proton translocation V0 complex.</text>
</comment>
<keyword evidence="4 5" id="KW-0406">Ion transport</keyword>
<dbReference type="Proteomes" id="UP000242525">
    <property type="component" value="Unassembled WGS sequence"/>
</dbReference>
<reference evidence="7 9" key="1">
    <citation type="submission" date="2014-03" db="EMBL/GenBank/DDBJ databases">
        <authorList>
            <person name="Casaregola S."/>
        </authorList>
    </citation>
    <scope>NUCLEOTIDE SEQUENCE [LARGE SCALE GENOMIC DNA]</scope>
    <source>
        <strain evidence="7 9">CLIB 918</strain>
    </source>
</reference>
<keyword evidence="2 5" id="KW-0813">Transport</keyword>
<reference evidence="8" key="3">
    <citation type="submission" date="2020-01" db="EMBL/GenBank/DDBJ databases">
        <authorList>
            <person name="Perkins V."/>
            <person name="Lessard M.-H."/>
            <person name="Dugat-Bony E."/>
            <person name="Frenette M."/>
            <person name="Labrie S."/>
        </authorList>
    </citation>
    <scope>NUCLEOTIDE SEQUENCE</scope>
    <source>
        <strain evidence="8">LMA-70</strain>
    </source>
</reference>
<evidence type="ECO:0000256" key="5">
    <source>
        <dbReference type="RuleBase" id="RU364019"/>
    </source>
</evidence>
<evidence type="ECO:0000313" key="9">
    <source>
        <dbReference type="Proteomes" id="UP000242525"/>
    </source>
</evidence>